<gene>
    <name evidence="1" type="ORF">GQR91_12570</name>
    <name evidence="2" type="ORF">SAMN05216557_10215</name>
</gene>
<protein>
    <submittedName>
        <fullName evidence="2">Uncharacterized protein</fullName>
    </submittedName>
</protein>
<dbReference type="OrthoDB" id="7059994at2"/>
<dbReference type="AlphaFoldDB" id="A0A1G7HW94"/>
<reference evidence="1 4" key="2">
    <citation type="submission" date="2019-12" db="EMBL/GenBank/DDBJ databases">
        <authorList>
            <person name="Zheng J."/>
        </authorList>
    </citation>
    <scope>NUCLEOTIDE SEQUENCE [LARGE SCALE GENOMIC DNA]</scope>
    <source>
        <strain evidence="1 4">DSM 27347</strain>
    </source>
</reference>
<accession>A0A1G7HW94</accession>
<sequence length="449" mass="50400">MYCTITNIDCERSIILGHGNDPHQIVPTLSQPSIYMTLLSRTDTAASAISVKRLAYMIHDNSKSPSKAYILALGATIFDLLRAAAYQPLRSCFRPMASGSFSHCPIGYKIFKRVLDDLMAKGFIDVTKGWKGLRRDQGAVTRIRITTLMLEQLLKDGLTPKNVIHHFTCPSLIPPAATECPIKLKGSSYRIKGKKFPAANMYINRDDPTFQALSSTMIAINSFLSEHHLSLGNDDPLSYFNGLQRIFHLGDKSYFKWNKSGRLYGYGHCYQSLSKEDRKGLSINKERVAEIDISACFATILHSIKKLPIPNRSDLYGGVDVPRAIMKDYVNAALGAGRFPSRWTKEHKEKHGFDLQKRFPINIIKEKAVNILPILDCWGEGEISWADLHYLESSIIVDAISSLMKDHGIPCYPVHDSIIIPESKTELAKQCLYNSFVKFTGVEPTLKIK</sequence>
<name>A0A1G7HW94_9SPHN</name>
<evidence type="ECO:0000313" key="4">
    <source>
        <dbReference type="Proteomes" id="UP000436801"/>
    </source>
</evidence>
<organism evidence="2 3">
    <name type="scientific">Sphingomonas carotinifaciens</name>
    <dbReference type="NCBI Taxonomy" id="1166323"/>
    <lineage>
        <taxon>Bacteria</taxon>
        <taxon>Pseudomonadati</taxon>
        <taxon>Pseudomonadota</taxon>
        <taxon>Alphaproteobacteria</taxon>
        <taxon>Sphingomonadales</taxon>
        <taxon>Sphingomonadaceae</taxon>
        <taxon>Sphingomonas</taxon>
    </lineage>
</organism>
<proteinExistence type="predicted"/>
<dbReference type="Proteomes" id="UP000436801">
    <property type="component" value="Unassembled WGS sequence"/>
</dbReference>
<evidence type="ECO:0000313" key="2">
    <source>
        <dbReference type="EMBL" id="SDF04359.1"/>
    </source>
</evidence>
<keyword evidence="3" id="KW-1185">Reference proteome</keyword>
<dbReference type="RefSeq" id="WP_149681516.1">
    <property type="nucleotide sequence ID" value="NZ_FNBI01000002.1"/>
</dbReference>
<reference evidence="2 3" key="1">
    <citation type="submission" date="2016-10" db="EMBL/GenBank/DDBJ databases">
        <authorList>
            <person name="Varghese N."/>
            <person name="Submissions S."/>
        </authorList>
    </citation>
    <scope>NUCLEOTIDE SEQUENCE [LARGE SCALE GENOMIC DNA]</scope>
    <source>
        <strain evidence="2 3">S7-754</strain>
    </source>
</reference>
<evidence type="ECO:0000313" key="1">
    <source>
        <dbReference type="EMBL" id="MWC44482.1"/>
    </source>
</evidence>
<dbReference type="EMBL" id="FNBI01000002">
    <property type="protein sequence ID" value="SDF04359.1"/>
    <property type="molecule type" value="Genomic_DNA"/>
</dbReference>
<evidence type="ECO:0000313" key="3">
    <source>
        <dbReference type="Proteomes" id="UP000323502"/>
    </source>
</evidence>
<dbReference type="EMBL" id="WSUT01000005">
    <property type="protein sequence ID" value="MWC44482.1"/>
    <property type="molecule type" value="Genomic_DNA"/>
</dbReference>
<dbReference type="Proteomes" id="UP000323502">
    <property type="component" value="Unassembled WGS sequence"/>
</dbReference>